<dbReference type="Gene3D" id="3.30.565.10">
    <property type="entry name" value="Histidine kinase-like ATPase, C-terminal domain"/>
    <property type="match status" value="1"/>
</dbReference>
<evidence type="ECO:0000256" key="6">
    <source>
        <dbReference type="ARBA" id="ARBA00022741"/>
    </source>
</evidence>
<keyword evidence="11" id="KW-1133">Transmembrane helix</keyword>
<evidence type="ECO:0000256" key="8">
    <source>
        <dbReference type="ARBA" id="ARBA00022840"/>
    </source>
</evidence>
<comment type="subcellular location">
    <subcellularLocation>
        <location evidence="2">Cell membrane</location>
        <topology evidence="2">Multi-pass membrane protein</topology>
    </subcellularLocation>
</comment>
<keyword evidence="10" id="KW-0175">Coiled coil</keyword>
<dbReference type="CDD" id="cd00075">
    <property type="entry name" value="HATPase"/>
    <property type="match status" value="1"/>
</dbReference>
<dbReference type="GO" id="GO:0005524">
    <property type="term" value="F:ATP binding"/>
    <property type="evidence" value="ECO:0007669"/>
    <property type="project" value="UniProtKB-KW"/>
</dbReference>
<dbReference type="InterPro" id="IPR036097">
    <property type="entry name" value="HisK_dim/P_sf"/>
</dbReference>
<dbReference type="InterPro" id="IPR003661">
    <property type="entry name" value="HisK_dim/P_dom"/>
</dbReference>
<sequence>MKKWIWLTVGLCLLMLSACLPVFAAETRTMPMAAEGVLNASYWDFKEQGTIHLNGDWQFYWNAFLEPADFKEDSSKVLPQGSMMSVPRVWGGTNNPASNQEGYATYRLRIMLDAAEQDTIKALYIPAAASAYKLWINGKQLDGNGVVGTDRDSMKPKNYAKVVYFEANGGMNEIVIQVSNFVQRKGGLWSPLTFGNSADIMLLREKNMAVQGFVAIAMLTLGFYHLSLVSFRKYNTLDLAVGVTCILLALRTLLLGDTLLVRFWPEFDWELAVKIEYLAPYFGIPYFSWYVLNLYPRDVNRRLIYCFLAVGGLFSLSVIVLPVHFFTQTLFAFQLFTIFEFVYLCYVFLKATVLGREGAWLNGIGGIVMNIAIMNDVLYYNNYIQSIDFSAYGVMVFLFTQTVVVALKYSNAYYKVESVSRELVEVNLTLEDKIRERTEALEQMNRQLRDANSHMKQIESSRRQIIANISHELGTPMTAVQGYLKALLDGIIRPQDDKYIGMIYDKVIMVNRLIQDLFDLSKLETGKASFQMAEVAAEELFERYFREFQYDVEKKDIQFEMTHISGLPDNRLVLLLIDPLRIQQVVGNLVYNAIKFTMAGGLIRITGEFSMENSAEKGELTVSVSDTGVGMEQDELPHVFDRFYKNASTSHYNAGGSGLGLAIAKEIIAYHGGQLTVESEPLKGSTFRFTLPAELLKLEVD</sequence>
<evidence type="ECO:0000256" key="12">
    <source>
        <dbReference type="SAM" id="SignalP"/>
    </source>
</evidence>
<dbReference type="GO" id="GO:0005886">
    <property type="term" value="C:plasma membrane"/>
    <property type="evidence" value="ECO:0007669"/>
    <property type="project" value="UniProtKB-SubCell"/>
</dbReference>
<feature type="transmembrane region" description="Helical" evidence="11">
    <location>
        <begin position="361"/>
        <end position="383"/>
    </location>
</feature>
<dbReference type="InterPro" id="IPR011623">
    <property type="entry name" value="7TMR_DISM_rcpt_extracell_dom1"/>
</dbReference>
<dbReference type="PROSITE" id="PS51257">
    <property type="entry name" value="PROKAR_LIPOPROTEIN"/>
    <property type="match status" value="1"/>
</dbReference>
<dbReference type="InterPro" id="IPR003594">
    <property type="entry name" value="HATPase_dom"/>
</dbReference>
<dbReference type="AlphaFoldDB" id="A0A4Q9DWT0"/>
<feature type="transmembrane region" description="Helical" evidence="11">
    <location>
        <begin position="208"/>
        <end position="227"/>
    </location>
</feature>
<dbReference type="PANTHER" id="PTHR43711:SF1">
    <property type="entry name" value="HISTIDINE KINASE 1"/>
    <property type="match status" value="1"/>
</dbReference>
<dbReference type="Gene3D" id="2.60.120.260">
    <property type="entry name" value="Galactose-binding domain-like"/>
    <property type="match status" value="1"/>
</dbReference>
<organism evidence="14 15">
    <name type="scientific">Paenibacillus thalictri</name>
    <dbReference type="NCBI Taxonomy" id="2527873"/>
    <lineage>
        <taxon>Bacteria</taxon>
        <taxon>Bacillati</taxon>
        <taxon>Bacillota</taxon>
        <taxon>Bacilli</taxon>
        <taxon>Bacillales</taxon>
        <taxon>Paenibacillaceae</taxon>
        <taxon>Paenibacillus</taxon>
    </lineage>
</organism>
<name>A0A4Q9DWT0_9BACL</name>
<evidence type="ECO:0000256" key="7">
    <source>
        <dbReference type="ARBA" id="ARBA00022777"/>
    </source>
</evidence>
<dbReference type="Pfam" id="PF00512">
    <property type="entry name" value="HisKA"/>
    <property type="match status" value="1"/>
</dbReference>
<keyword evidence="7" id="KW-0418">Kinase</keyword>
<feature type="signal peptide" evidence="12">
    <location>
        <begin position="1"/>
        <end position="24"/>
    </location>
</feature>
<feature type="transmembrane region" description="Helical" evidence="11">
    <location>
        <begin position="303"/>
        <end position="325"/>
    </location>
</feature>
<dbReference type="Proteomes" id="UP000293142">
    <property type="component" value="Unassembled WGS sequence"/>
</dbReference>
<dbReference type="SMART" id="SM00387">
    <property type="entry name" value="HATPase_c"/>
    <property type="match status" value="1"/>
</dbReference>
<keyword evidence="15" id="KW-1185">Reference proteome</keyword>
<accession>A0A4Q9DWT0</accession>
<evidence type="ECO:0000256" key="10">
    <source>
        <dbReference type="SAM" id="Coils"/>
    </source>
</evidence>
<dbReference type="EC" id="2.7.13.3" evidence="3"/>
<reference evidence="14 15" key="1">
    <citation type="submission" date="2019-02" db="EMBL/GenBank/DDBJ databases">
        <title>Paenibacillus sp. nov., isolated from surface-sterilized tissue of Thalictrum simplex L.</title>
        <authorList>
            <person name="Tuo L."/>
        </authorList>
    </citation>
    <scope>NUCLEOTIDE SEQUENCE [LARGE SCALE GENOMIC DNA]</scope>
    <source>
        <strain evidence="14 15">N2SHLJ1</strain>
    </source>
</reference>
<protein>
    <recommendedName>
        <fullName evidence="3">histidine kinase</fullName>
        <ecNumber evidence="3">2.7.13.3</ecNumber>
    </recommendedName>
</protein>
<feature type="chain" id="PRO_5021027553" description="histidine kinase" evidence="12">
    <location>
        <begin position="25"/>
        <end position="701"/>
    </location>
</feature>
<keyword evidence="11" id="KW-0472">Membrane</keyword>
<evidence type="ECO:0000256" key="9">
    <source>
        <dbReference type="ARBA" id="ARBA00023012"/>
    </source>
</evidence>
<feature type="coiled-coil region" evidence="10">
    <location>
        <begin position="427"/>
        <end position="461"/>
    </location>
</feature>
<keyword evidence="4" id="KW-0597">Phosphoprotein</keyword>
<evidence type="ECO:0000313" key="15">
    <source>
        <dbReference type="Proteomes" id="UP000293142"/>
    </source>
</evidence>
<feature type="transmembrane region" description="Helical" evidence="11">
    <location>
        <begin position="239"/>
        <end position="265"/>
    </location>
</feature>
<dbReference type="OrthoDB" id="9809348at2"/>
<dbReference type="RefSeq" id="WP_131011339.1">
    <property type="nucleotide sequence ID" value="NZ_SIRE01000002.1"/>
</dbReference>
<dbReference type="InterPro" id="IPR005467">
    <property type="entry name" value="His_kinase_dom"/>
</dbReference>
<dbReference type="PROSITE" id="PS50109">
    <property type="entry name" value="HIS_KIN"/>
    <property type="match status" value="1"/>
</dbReference>
<comment type="catalytic activity">
    <reaction evidence="1">
        <text>ATP + protein L-histidine = ADP + protein N-phospho-L-histidine.</text>
        <dbReference type="EC" id="2.7.13.3"/>
    </reaction>
</comment>
<comment type="caution">
    <text evidence="14">The sequence shown here is derived from an EMBL/GenBank/DDBJ whole genome shotgun (WGS) entry which is preliminary data.</text>
</comment>
<dbReference type="SMART" id="SM00388">
    <property type="entry name" value="HisKA"/>
    <property type="match status" value="1"/>
</dbReference>
<evidence type="ECO:0000256" key="4">
    <source>
        <dbReference type="ARBA" id="ARBA00022553"/>
    </source>
</evidence>
<dbReference type="SUPFAM" id="SSF47384">
    <property type="entry name" value="Homodimeric domain of signal transducing histidine kinase"/>
    <property type="match status" value="1"/>
</dbReference>
<dbReference type="GO" id="GO:0000155">
    <property type="term" value="F:phosphorelay sensor kinase activity"/>
    <property type="evidence" value="ECO:0007669"/>
    <property type="project" value="InterPro"/>
</dbReference>
<dbReference type="CDD" id="cd00082">
    <property type="entry name" value="HisKA"/>
    <property type="match status" value="1"/>
</dbReference>
<dbReference type="PANTHER" id="PTHR43711">
    <property type="entry name" value="TWO-COMPONENT HISTIDINE KINASE"/>
    <property type="match status" value="1"/>
</dbReference>
<keyword evidence="5" id="KW-0808">Transferase</keyword>
<evidence type="ECO:0000256" key="5">
    <source>
        <dbReference type="ARBA" id="ARBA00022679"/>
    </source>
</evidence>
<feature type="transmembrane region" description="Helical" evidence="11">
    <location>
        <begin position="389"/>
        <end position="407"/>
    </location>
</feature>
<evidence type="ECO:0000256" key="3">
    <source>
        <dbReference type="ARBA" id="ARBA00012438"/>
    </source>
</evidence>
<dbReference type="EMBL" id="SIRE01000002">
    <property type="protein sequence ID" value="TBL81554.1"/>
    <property type="molecule type" value="Genomic_DNA"/>
</dbReference>
<feature type="transmembrane region" description="Helical" evidence="11">
    <location>
        <begin position="277"/>
        <end position="296"/>
    </location>
</feature>
<evidence type="ECO:0000259" key="13">
    <source>
        <dbReference type="PROSITE" id="PS50109"/>
    </source>
</evidence>
<proteinExistence type="predicted"/>
<keyword evidence="12" id="KW-0732">Signal</keyword>
<keyword evidence="6" id="KW-0547">Nucleotide-binding</keyword>
<gene>
    <name evidence="14" type="ORF">EYB31_00635</name>
</gene>
<feature type="domain" description="Histidine kinase" evidence="13">
    <location>
        <begin position="468"/>
        <end position="695"/>
    </location>
</feature>
<dbReference type="InterPro" id="IPR008979">
    <property type="entry name" value="Galactose-bd-like_sf"/>
</dbReference>
<dbReference type="InterPro" id="IPR036890">
    <property type="entry name" value="HATPase_C_sf"/>
</dbReference>
<keyword evidence="9" id="KW-0902">Two-component regulatory system</keyword>
<evidence type="ECO:0000256" key="1">
    <source>
        <dbReference type="ARBA" id="ARBA00000085"/>
    </source>
</evidence>
<feature type="transmembrane region" description="Helical" evidence="11">
    <location>
        <begin position="331"/>
        <end position="349"/>
    </location>
</feature>
<dbReference type="Pfam" id="PF07695">
    <property type="entry name" value="7TMR-DISM_7TM"/>
    <property type="match status" value="1"/>
</dbReference>
<dbReference type="PRINTS" id="PR00344">
    <property type="entry name" value="BCTRLSENSOR"/>
</dbReference>
<dbReference type="Gene3D" id="1.10.287.130">
    <property type="match status" value="1"/>
</dbReference>
<dbReference type="FunFam" id="3.30.565.10:FF:000006">
    <property type="entry name" value="Sensor histidine kinase WalK"/>
    <property type="match status" value="1"/>
</dbReference>
<keyword evidence="11" id="KW-0812">Transmembrane</keyword>
<evidence type="ECO:0000256" key="11">
    <source>
        <dbReference type="SAM" id="Phobius"/>
    </source>
</evidence>
<dbReference type="SUPFAM" id="SSF49785">
    <property type="entry name" value="Galactose-binding domain-like"/>
    <property type="match status" value="1"/>
</dbReference>
<dbReference type="Pfam" id="PF02518">
    <property type="entry name" value="HATPase_c"/>
    <property type="match status" value="1"/>
</dbReference>
<evidence type="ECO:0000256" key="2">
    <source>
        <dbReference type="ARBA" id="ARBA00004651"/>
    </source>
</evidence>
<dbReference type="SUPFAM" id="SSF55874">
    <property type="entry name" value="ATPase domain of HSP90 chaperone/DNA topoisomerase II/histidine kinase"/>
    <property type="match status" value="1"/>
</dbReference>
<dbReference type="InterPro" id="IPR050736">
    <property type="entry name" value="Sensor_HK_Regulatory"/>
</dbReference>
<dbReference type="InterPro" id="IPR004358">
    <property type="entry name" value="Sig_transdc_His_kin-like_C"/>
</dbReference>
<keyword evidence="8" id="KW-0067">ATP-binding</keyword>
<evidence type="ECO:0000313" key="14">
    <source>
        <dbReference type="EMBL" id="TBL81554.1"/>
    </source>
</evidence>